<dbReference type="Gene3D" id="3.30.70.330">
    <property type="match status" value="1"/>
</dbReference>
<dbReference type="InterPro" id="IPR035979">
    <property type="entry name" value="RBD_domain_sf"/>
</dbReference>
<dbReference type="EMBL" id="CAKMRJ010005634">
    <property type="protein sequence ID" value="CAH1450360.1"/>
    <property type="molecule type" value="Genomic_DNA"/>
</dbReference>
<comment type="caution">
    <text evidence="1">The sequence shown here is derived from an EMBL/GenBank/DDBJ whole genome shotgun (WGS) entry which is preliminary data.</text>
</comment>
<name>A0AAU9PLC5_9ASTR</name>
<evidence type="ECO:0008006" key="3">
    <source>
        <dbReference type="Google" id="ProtNLM"/>
    </source>
</evidence>
<dbReference type="GO" id="GO:0003676">
    <property type="term" value="F:nucleic acid binding"/>
    <property type="evidence" value="ECO:0007669"/>
    <property type="project" value="InterPro"/>
</dbReference>
<proteinExistence type="predicted"/>
<dbReference type="AlphaFoldDB" id="A0AAU9PLC5"/>
<evidence type="ECO:0000313" key="1">
    <source>
        <dbReference type="EMBL" id="CAH1450360.1"/>
    </source>
</evidence>
<dbReference type="SUPFAM" id="SSF54928">
    <property type="entry name" value="RNA-binding domain, RBD"/>
    <property type="match status" value="1"/>
</dbReference>
<dbReference type="Proteomes" id="UP001157418">
    <property type="component" value="Unassembled WGS sequence"/>
</dbReference>
<dbReference type="InterPro" id="IPR012677">
    <property type="entry name" value="Nucleotide-bd_a/b_plait_sf"/>
</dbReference>
<organism evidence="1 2">
    <name type="scientific">Lactuca virosa</name>
    <dbReference type="NCBI Taxonomy" id="75947"/>
    <lineage>
        <taxon>Eukaryota</taxon>
        <taxon>Viridiplantae</taxon>
        <taxon>Streptophyta</taxon>
        <taxon>Embryophyta</taxon>
        <taxon>Tracheophyta</taxon>
        <taxon>Spermatophyta</taxon>
        <taxon>Magnoliopsida</taxon>
        <taxon>eudicotyledons</taxon>
        <taxon>Gunneridae</taxon>
        <taxon>Pentapetalae</taxon>
        <taxon>asterids</taxon>
        <taxon>campanulids</taxon>
        <taxon>Asterales</taxon>
        <taxon>Asteraceae</taxon>
        <taxon>Cichorioideae</taxon>
        <taxon>Cichorieae</taxon>
        <taxon>Lactucinae</taxon>
        <taxon>Lactuca</taxon>
    </lineage>
</organism>
<evidence type="ECO:0000313" key="2">
    <source>
        <dbReference type="Proteomes" id="UP001157418"/>
    </source>
</evidence>
<protein>
    <recommendedName>
        <fullName evidence="3">RRM domain-containing protein</fullName>
    </recommendedName>
</protein>
<reference evidence="1 2" key="1">
    <citation type="submission" date="2022-01" db="EMBL/GenBank/DDBJ databases">
        <authorList>
            <person name="Xiong W."/>
            <person name="Schranz E."/>
        </authorList>
    </citation>
    <scope>NUCLEOTIDE SEQUENCE [LARGE SCALE GENOMIC DNA]</scope>
</reference>
<sequence length="218" mass="25837">MFVNLIKENFRVLSRLLNGSLHTKLVTFFFTDFPKETNEAILLKTFSKLSRIVDVFIAKKRNVAQKRFRFVMFFGFDSIKIFKAKLNNIWIRCFKLRVNMAMYGRKNGLFEEKRKDNRKQQKLKREILETKKKEVCNNNSKEDDINKVNVTTSDNMKNYIQCMLIREVRSFDMLNNIKRFKEMEAINDVEISNIGGLFKQIEVASKEHVVEFLGKAHC</sequence>
<gene>
    <name evidence="1" type="ORF">LVIROSA_LOCUS35791</name>
</gene>
<keyword evidence="2" id="KW-1185">Reference proteome</keyword>
<dbReference type="CDD" id="cd00590">
    <property type="entry name" value="RRM_SF"/>
    <property type="match status" value="1"/>
</dbReference>
<accession>A0AAU9PLC5</accession>